<organism evidence="2 3">
    <name type="scientific">Tanacetum coccineum</name>
    <dbReference type="NCBI Taxonomy" id="301880"/>
    <lineage>
        <taxon>Eukaryota</taxon>
        <taxon>Viridiplantae</taxon>
        <taxon>Streptophyta</taxon>
        <taxon>Embryophyta</taxon>
        <taxon>Tracheophyta</taxon>
        <taxon>Spermatophyta</taxon>
        <taxon>Magnoliopsida</taxon>
        <taxon>eudicotyledons</taxon>
        <taxon>Gunneridae</taxon>
        <taxon>Pentapetalae</taxon>
        <taxon>asterids</taxon>
        <taxon>campanulids</taxon>
        <taxon>Asterales</taxon>
        <taxon>Asteraceae</taxon>
        <taxon>Asteroideae</taxon>
        <taxon>Anthemideae</taxon>
        <taxon>Anthemidinae</taxon>
        <taxon>Tanacetum</taxon>
    </lineage>
</organism>
<comment type="caution">
    <text evidence="2">The sequence shown here is derived from an EMBL/GenBank/DDBJ whole genome shotgun (WGS) entry which is preliminary data.</text>
</comment>
<feature type="region of interest" description="Disordered" evidence="1">
    <location>
        <begin position="98"/>
        <end position="129"/>
    </location>
</feature>
<proteinExistence type="predicted"/>
<name>A0ABQ5F3P9_9ASTR</name>
<evidence type="ECO:0000256" key="1">
    <source>
        <dbReference type="SAM" id="MobiDB-lite"/>
    </source>
</evidence>
<accession>A0ABQ5F3P9</accession>
<evidence type="ECO:0000313" key="3">
    <source>
        <dbReference type="Proteomes" id="UP001151760"/>
    </source>
</evidence>
<sequence length="680" mass="78127">MGTVRVIGAVTLLDPYSTATQFGGVTKSVSIEGQHTQQHRRSQLTIDRQVDKAVQDTYVTWGQKLKGLAIEDLAVQSLLDLQKGSKASRLKRTNSDTILYSSSSDETDDADESDMDLSDDNPPGDDDDARYRVFIYNKSTHTLNSTYLSPTFTSSSLDFIQTMLDETPENKLTDFMSHPVYTNAHTTSVVYKLEGNPEVRRFQSGASEVPFGTHVDVQATNHVLQKMFTEVTRKFKECDQKLEALTNFNVSEAFEKAVHTKVLTKIKKLLPTHIPDVIANYLKLLNRIHSNKSIETHATHQQLYDTLYDSITLDQEALDAQAAQSSFHKRTHDNQDLPNNCEGENKKKRRKDAEWFLKKSGLVERRTTWLDLFLKSDIDKNENHILRPSTIAIAKKFKELIQKDELTIADLESAGLERLKVQYNNDVELKYHVSQLKAAVLTKAHIHHWEEDIIDFFRARISVVTKGDIYSDLRIKSIASVVAKKKWGNGFITSIVVRRSDDKEYAFSYVDLPKLSLNDVEDMYLLQVQDKLYHLPLEFVKDFNNAPLMFIRRTVIKKRAEDIQLGIESYQRTLNLTKPTMFFEGIDQRMPFTMTLTHKRVVYLNQFNVKSLMKLSEVNTFCDGTLTKIQENLIEMLSRNKVGKENKRLKGRDWTDYDIKSSKEMLRKIDETLQRASQKA</sequence>
<dbReference type="Proteomes" id="UP001151760">
    <property type="component" value="Unassembled WGS sequence"/>
</dbReference>
<reference evidence="2" key="1">
    <citation type="journal article" date="2022" name="Int. J. Mol. Sci.">
        <title>Draft Genome of Tanacetum Coccineum: Genomic Comparison of Closely Related Tanacetum-Family Plants.</title>
        <authorList>
            <person name="Yamashiro T."/>
            <person name="Shiraishi A."/>
            <person name="Nakayama K."/>
            <person name="Satake H."/>
        </authorList>
    </citation>
    <scope>NUCLEOTIDE SEQUENCE</scope>
</reference>
<dbReference type="EMBL" id="BQNB010016924">
    <property type="protein sequence ID" value="GJT57357.1"/>
    <property type="molecule type" value="Genomic_DNA"/>
</dbReference>
<reference evidence="2" key="2">
    <citation type="submission" date="2022-01" db="EMBL/GenBank/DDBJ databases">
        <authorList>
            <person name="Yamashiro T."/>
            <person name="Shiraishi A."/>
            <person name="Satake H."/>
            <person name="Nakayama K."/>
        </authorList>
    </citation>
    <scope>NUCLEOTIDE SEQUENCE</scope>
</reference>
<feature type="compositionally biased region" description="Acidic residues" evidence="1">
    <location>
        <begin position="105"/>
        <end position="128"/>
    </location>
</feature>
<protein>
    <submittedName>
        <fullName evidence="2">Uncharacterized protein</fullName>
    </submittedName>
</protein>
<feature type="region of interest" description="Disordered" evidence="1">
    <location>
        <begin position="328"/>
        <end position="348"/>
    </location>
</feature>
<evidence type="ECO:0000313" key="2">
    <source>
        <dbReference type="EMBL" id="GJT57357.1"/>
    </source>
</evidence>
<gene>
    <name evidence="2" type="ORF">Tco_0992411</name>
</gene>
<keyword evidence="3" id="KW-1185">Reference proteome</keyword>